<dbReference type="AlphaFoldDB" id="A0A919ATW8"/>
<dbReference type="EMBL" id="BNBD01000001">
    <property type="protein sequence ID" value="GHF24779.1"/>
    <property type="molecule type" value="Genomic_DNA"/>
</dbReference>
<comment type="caution">
    <text evidence="2">The sequence shown here is derived from an EMBL/GenBank/DDBJ whole genome shotgun (WGS) entry which is preliminary data.</text>
</comment>
<evidence type="ECO:0000313" key="2">
    <source>
        <dbReference type="EMBL" id="GHF24779.1"/>
    </source>
</evidence>
<feature type="compositionally biased region" description="Low complexity" evidence="1">
    <location>
        <begin position="1"/>
        <end position="30"/>
    </location>
</feature>
<accession>A0A919ATW8</accession>
<feature type="region of interest" description="Disordered" evidence="1">
    <location>
        <begin position="1"/>
        <end position="33"/>
    </location>
</feature>
<proteinExistence type="predicted"/>
<evidence type="ECO:0000313" key="3">
    <source>
        <dbReference type="Proteomes" id="UP000638313"/>
    </source>
</evidence>
<reference evidence="2" key="2">
    <citation type="submission" date="2020-09" db="EMBL/GenBank/DDBJ databases">
        <authorList>
            <person name="Sun Q."/>
            <person name="Ohkuma M."/>
        </authorList>
    </citation>
    <scope>NUCLEOTIDE SEQUENCE</scope>
    <source>
        <strain evidence="2">JCM 4059</strain>
    </source>
</reference>
<dbReference type="Proteomes" id="UP000638313">
    <property type="component" value="Unassembled WGS sequence"/>
</dbReference>
<dbReference type="RefSeq" id="WP_190127381.1">
    <property type="nucleotide sequence ID" value="NZ_BNBD01000001.1"/>
</dbReference>
<keyword evidence="3" id="KW-1185">Reference proteome</keyword>
<name>A0A919ATW8_9ACTN</name>
<sequence>MTQEAAPEGAVPAQAASPQSPQPRPSAAAPGSLLQQMEELMAALNADLSQLDADLQSADRAADRNEAGTEPASPQGGTGQG</sequence>
<feature type="region of interest" description="Disordered" evidence="1">
    <location>
        <begin position="54"/>
        <end position="81"/>
    </location>
</feature>
<organism evidence="2 3">
    <name type="scientific">Streptomyces mashuensis</name>
    <dbReference type="NCBI Taxonomy" id="33904"/>
    <lineage>
        <taxon>Bacteria</taxon>
        <taxon>Bacillati</taxon>
        <taxon>Actinomycetota</taxon>
        <taxon>Actinomycetes</taxon>
        <taxon>Kitasatosporales</taxon>
        <taxon>Streptomycetaceae</taxon>
        <taxon>Streptomyces</taxon>
    </lineage>
</organism>
<reference evidence="2" key="1">
    <citation type="journal article" date="2014" name="Int. J. Syst. Evol. Microbiol.">
        <title>Complete genome sequence of Corynebacterium casei LMG S-19264T (=DSM 44701T), isolated from a smear-ripened cheese.</title>
        <authorList>
            <consortium name="US DOE Joint Genome Institute (JGI-PGF)"/>
            <person name="Walter F."/>
            <person name="Albersmeier A."/>
            <person name="Kalinowski J."/>
            <person name="Ruckert C."/>
        </authorList>
    </citation>
    <scope>NUCLEOTIDE SEQUENCE</scope>
    <source>
        <strain evidence="2">JCM 4059</strain>
    </source>
</reference>
<gene>
    <name evidence="2" type="ORF">GCM10010218_01720</name>
</gene>
<protein>
    <submittedName>
        <fullName evidence="2">Uncharacterized protein</fullName>
    </submittedName>
</protein>
<evidence type="ECO:0000256" key="1">
    <source>
        <dbReference type="SAM" id="MobiDB-lite"/>
    </source>
</evidence>